<evidence type="ECO:0000313" key="1">
    <source>
        <dbReference type="EMBL" id="EDV99571.1"/>
    </source>
</evidence>
<dbReference type="EMBL" id="CH916370">
    <property type="protein sequence ID" value="EDV99571.1"/>
    <property type="molecule type" value="Genomic_DNA"/>
</dbReference>
<dbReference type="Proteomes" id="UP000001070">
    <property type="component" value="Unassembled WGS sequence"/>
</dbReference>
<name>B4JJ19_DROGR</name>
<sequence length="47" mass="5082">MYDEVLRLQLPQGCSLIGFADDLALVVVAKEHKVVETVANAAIKIEA</sequence>
<dbReference type="HOGENOM" id="CLU_3175925_0_0_1"/>
<proteinExistence type="predicted"/>
<keyword evidence="2" id="KW-1185">Reference proteome</keyword>
<organism evidence="2">
    <name type="scientific">Drosophila grimshawi</name>
    <name type="common">Hawaiian fruit fly</name>
    <name type="synonym">Idiomyia grimshawi</name>
    <dbReference type="NCBI Taxonomy" id="7222"/>
    <lineage>
        <taxon>Eukaryota</taxon>
        <taxon>Metazoa</taxon>
        <taxon>Ecdysozoa</taxon>
        <taxon>Arthropoda</taxon>
        <taxon>Hexapoda</taxon>
        <taxon>Insecta</taxon>
        <taxon>Pterygota</taxon>
        <taxon>Neoptera</taxon>
        <taxon>Endopterygota</taxon>
        <taxon>Diptera</taxon>
        <taxon>Brachycera</taxon>
        <taxon>Muscomorpha</taxon>
        <taxon>Ephydroidea</taxon>
        <taxon>Drosophilidae</taxon>
        <taxon>Drosophila</taxon>
        <taxon>Hawaiian Drosophila</taxon>
    </lineage>
</organism>
<reference evidence="1 2" key="1">
    <citation type="journal article" date="2007" name="Nature">
        <title>Evolution of genes and genomes on the Drosophila phylogeny.</title>
        <authorList>
            <consortium name="Drosophila 12 Genomes Consortium"/>
            <person name="Clark A.G."/>
            <person name="Eisen M.B."/>
            <person name="Smith D.R."/>
            <person name="Bergman C.M."/>
            <person name="Oliver B."/>
            <person name="Markow T.A."/>
            <person name="Kaufman T.C."/>
            <person name="Kellis M."/>
            <person name="Gelbart W."/>
            <person name="Iyer V.N."/>
            <person name="Pollard D.A."/>
            <person name="Sackton T.B."/>
            <person name="Larracuente A.M."/>
            <person name="Singh N.D."/>
            <person name="Abad J.P."/>
            <person name="Abt D.N."/>
            <person name="Adryan B."/>
            <person name="Aguade M."/>
            <person name="Akashi H."/>
            <person name="Anderson W.W."/>
            <person name="Aquadro C.F."/>
            <person name="Ardell D.H."/>
            <person name="Arguello R."/>
            <person name="Artieri C.G."/>
            <person name="Barbash D.A."/>
            <person name="Barker D."/>
            <person name="Barsanti P."/>
            <person name="Batterham P."/>
            <person name="Batzoglou S."/>
            <person name="Begun D."/>
            <person name="Bhutkar A."/>
            <person name="Blanco E."/>
            <person name="Bosak S.A."/>
            <person name="Bradley R.K."/>
            <person name="Brand A.D."/>
            <person name="Brent M.R."/>
            <person name="Brooks A.N."/>
            <person name="Brown R.H."/>
            <person name="Butlin R.K."/>
            <person name="Caggese C."/>
            <person name="Calvi B.R."/>
            <person name="Bernardo de Carvalho A."/>
            <person name="Caspi A."/>
            <person name="Castrezana S."/>
            <person name="Celniker S.E."/>
            <person name="Chang J.L."/>
            <person name="Chapple C."/>
            <person name="Chatterji S."/>
            <person name="Chinwalla A."/>
            <person name="Civetta A."/>
            <person name="Clifton S.W."/>
            <person name="Comeron J.M."/>
            <person name="Costello J.C."/>
            <person name="Coyne J.A."/>
            <person name="Daub J."/>
            <person name="David R.G."/>
            <person name="Delcher A.L."/>
            <person name="Delehaunty K."/>
            <person name="Do C.B."/>
            <person name="Ebling H."/>
            <person name="Edwards K."/>
            <person name="Eickbush T."/>
            <person name="Evans J.D."/>
            <person name="Filipski A."/>
            <person name="Findeiss S."/>
            <person name="Freyhult E."/>
            <person name="Fulton L."/>
            <person name="Fulton R."/>
            <person name="Garcia A.C."/>
            <person name="Gardiner A."/>
            <person name="Garfield D.A."/>
            <person name="Garvin B.E."/>
            <person name="Gibson G."/>
            <person name="Gilbert D."/>
            <person name="Gnerre S."/>
            <person name="Godfrey J."/>
            <person name="Good R."/>
            <person name="Gotea V."/>
            <person name="Gravely B."/>
            <person name="Greenberg A.J."/>
            <person name="Griffiths-Jones S."/>
            <person name="Gross S."/>
            <person name="Guigo R."/>
            <person name="Gustafson E.A."/>
            <person name="Haerty W."/>
            <person name="Hahn M.W."/>
            <person name="Halligan D.L."/>
            <person name="Halpern A.L."/>
            <person name="Halter G.M."/>
            <person name="Han M.V."/>
            <person name="Heger A."/>
            <person name="Hillier L."/>
            <person name="Hinrichs A.S."/>
            <person name="Holmes I."/>
            <person name="Hoskins R.A."/>
            <person name="Hubisz M.J."/>
            <person name="Hultmark D."/>
            <person name="Huntley M.A."/>
            <person name="Jaffe D.B."/>
            <person name="Jagadeeshan S."/>
            <person name="Jeck W.R."/>
            <person name="Johnson J."/>
            <person name="Jones C.D."/>
            <person name="Jordan W.C."/>
            <person name="Karpen G.H."/>
            <person name="Kataoka E."/>
            <person name="Keightley P.D."/>
            <person name="Kheradpour P."/>
            <person name="Kirkness E.F."/>
            <person name="Koerich L.B."/>
            <person name="Kristiansen K."/>
            <person name="Kudrna D."/>
            <person name="Kulathinal R.J."/>
            <person name="Kumar S."/>
            <person name="Kwok R."/>
            <person name="Lander E."/>
            <person name="Langley C.H."/>
            <person name="Lapoint R."/>
            <person name="Lazzaro B.P."/>
            <person name="Lee S.J."/>
            <person name="Levesque L."/>
            <person name="Li R."/>
            <person name="Lin C.F."/>
            <person name="Lin M.F."/>
            <person name="Lindblad-Toh K."/>
            <person name="Llopart A."/>
            <person name="Long M."/>
            <person name="Low L."/>
            <person name="Lozovsky E."/>
            <person name="Lu J."/>
            <person name="Luo M."/>
            <person name="Machado C.A."/>
            <person name="Makalowski W."/>
            <person name="Marzo M."/>
            <person name="Matsuda M."/>
            <person name="Matzkin L."/>
            <person name="McAllister B."/>
            <person name="McBride C.S."/>
            <person name="McKernan B."/>
            <person name="McKernan K."/>
            <person name="Mendez-Lago M."/>
            <person name="Minx P."/>
            <person name="Mollenhauer M.U."/>
            <person name="Montooth K."/>
            <person name="Mount S.M."/>
            <person name="Mu X."/>
            <person name="Myers E."/>
            <person name="Negre B."/>
            <person name="Newfeld S."/>
            <person name="Nielsen R."/>
            <person name="Noor M.A."/>
            <person name="O'Grady P."/>
            <person name="Pachter L."/>
            <person name="Papaceit M."/>
            <person name="Parisi M.J."/>
            <person name="Parisi M."/>
            <person name="Parts L."/>
            <person name="Pedersen J.S."/>
            <person name="Pesole G."/>
            <person name="Phillippy A.M."/>
            <person name="Ponting C.P."/>
            <person name="Pop M."/>
            <person name="Porcelli D."/>
            <person name="Powell J.R."/>
            <person name="Prohaska S."/>
            <person name="Pruitt K."/>
            <person name="Puig M."/>
            <person name="Quesneville H."/>
            <person name="Ram K.R."/>
            <person name="Rand D."/>
            <person name="Rasmussen M.D."/>
            <person name="Reed L.K."/>
            <person name="Reenan R."/>
            <person name="Reily A."/>
            <person name="Remington K.A."/>
            <person name="Rieger T.T."/>
            <person name="Ritchie M.G."/>
            <person name="Robin C."/>
            <person name="Rogers Y.H."/>
            <person name="Rohde C."/>
            <person name="Rozas J."/>
            <person name="Rubenfield M.J."/>
            <person name="Ruiz A."/>
            <person name="Russo S."/>
            <person name="Salzberg S.L."/>
            <person name="Sanchez-Gracia A."/>
            <person name="Saranga D.J."/>
            <person name="Sato H."/>
            <person name="Schaeffer S.W."/>
            <person name="Schatz M.C."/>
            <person name="Schlenke T."/>
            <person name="Schwartz R."/>
            <person name="Segarra C."/>
            <person name="Singh R.S."/>
            <person name="Sirot L."/>
            <person name="Sirota M."/>
            <person name="Sisneros N.B."/>
            <person name="Smith C.D."/>
            <person name="Smith T.F."/>
            <person name="Spieth J."/>
            <person name="Stage D.E."/>
            <person name="Stark A."/>
            <person name="Stephan W."/>
            <person name="Strausberg R.L."/>
            <person name="Strempel S."/>
            <person name="Sturgill D."/>
            <person name="Sutton G."/>
            <person name="Sutton G.G."/>
            <person name="Tao W."/>
            <person name="Teichmann S."/>
            <person name="Tobari Y.N."/>
            <person name="Tomimura Y."/>
            <person name="Tsolas J.M."/>
            <person name="Valente V.L."/>
            <person name="Venter E."/>
            <person name="Venter J.C."/>
            <person name="Vicario S."/>
            <person name="Vieira F.G."/>
            <person name="Vilella A.J."/>
            <person name="Villasante A."/>
            <person name="Walenz B."/>
            <person name="Wang J."/>
            <person name="Wasserman M."/>
            <person name="Watts T."/>
            <person name="Wilson D."/>
            <person name="Wilson R.K."/>
            <person name="Wing R.A."/>
            <person name="Wolfner M.F."/>
            <person name="Wong A."/>
            <person name="Wong G.K."/>
            <person name="Wu C.I."/>
            <person name="Wu G."/>
            <person name="Yamamoto D."/>
            <person name="Yang H.P."/>
            <person name="Yang S.P."/>
            <person name="Yorke J.A."/>
            <person name="Yoshida K."/>
            <person name="Zdobnov E."/>
            <person name="Zhang P."/>
            <person name="Zhang Y."/>
            <person name="Zimin A.V."/>
            <person name="Baldwin J."/>
            <person name="Abdouelleil A."/>
            <person name="Abdulkadir J."/>
            <person name="Abebe A."/>
            <person name="Abera B."/>
            <person name="Abreu J."/>
            <person name="Acer S.C."/>
            <person name="Aftuck L."/>
            <person name="Alexander A."/>
            <person name="An P."/>
            <person name="Anderson E."/>
            <person name="Anderson S."/>
            <person name="Arachi H."/>
            <person name="Azer M."/>
            <person name="Bachantsang P."/>
            <person name="Barry A."/>
            <person name="Bayul T."/>
            <person name="Berlin A."/>
            <person name="Bessette D."/>
            <person name="Bloom T."/>
            <person name="Blye J."/>
            <person name="Boguslavskiy L."/>
            <person name="Bonnet C."/>
            <person name="Boukhgalter B."/>
            <person name="Bourzgui I."/>
            <person name="Brown A."/>
            <person name="Cahill P."/>
            <person name="Channer S."/>
            <person name="Cheshatsang Y."/>
            <person name="Chuda L."/>
            <person name="Citroen M."/>
            <person name="Collymore A."/>
            <person name="Cooke P."/>
            <person name="Costello M."/>
            <person name="D'Aco K."/>
            <person name="Daza R."/>
            <person name="De Haan G."/>
            <person name="DeGray S."/>
            <person name="DeMaso C."/>
            <person name="Dhargay N."/>
            <person name="Dooley K."/>
            <person name="Dooley E."/>
            <person name="Doricent M."/>
            <person name="Dorje P."/>
            <person name="Dorjee K."/>
            <person name="Dupes A."/>
            <person name="Elong R."/>
            <person name="Falk J."/>
            <person name="Farina A."/>
            <person name="Faro S."/>
            <person name="Ferguson D."/>
            <person name="Fisher S."/>
            <person name="Foley C.D."/>
            <person name="Franke A."/>
            <person name="Friedrich D."/>
            <person name="Gadbois L."/>
            <person name="Gearin G."/>
            <person name="Gearin C.R."/>
            <person name="Giannoukos G."/>
            <person name="Goode T."/>
            <person name="Graham J."/>
            <person name="Grandbois E."/>
            <person name="Grewal S."/>
            <person name="Gyaltsen K."/>
            <person name="Hafez N."/>
            <person name="Hagos B."/>
            <person name="Hall J."/>
            <person name="Henson C."/>
            <person name="Hollinger A."/>
            <person name="Honan T."/>
            <person name="Huard M.D."/>
            <person name="Hughes L."/>
            <person name="Hurhula B."/>
            <person name="Husby M.E."/>
            <person name="Kamat A."/>
            <person name="Kanga B."/>
            <person name="Kashin S."/>
            <person name="Khazanovich D."/>
            <person name="Kisner P."/>
            <person name="Lance K."/>
            <person name="Lara M."/>
            <person name="Lee W."/>
            <person name="Lennon N."/>
            <person name="Letendre F."/>
            <person name="LeVine R."/>
            <person name="Lipovsky A."/>
            <person name="Liu X."/>
            <person name="Liu J."/>
            <person name="Liu S."/>
            <person name="Lokyitsang T."/>
            <person name="Lokyitsang Y."/>
            <person name="Lubonja R."/>
            <person name="Lui A."/>
            <person name="MacDonald P."/>
            <person name="Magnisalis V."/>
            <person name="Maru K."/>
            <person name="Matthews C."/>
            <person name="McCusker W."/>
            <person name="McDonough S."/>
            <person name="Mehta T."/>
            <person name="Meldrim J."/>
            <person name="Meneus L."/>
            <person name="Mihai O."/>
            <person name="Mihalev A."/>
            <person name="Mihova T."/>
            <person name="Mittelman R."/>
            <person name="Mlenga V."/>
            <person name="Montmayeur A."/>
            <person name="Mulrain L."/>
            <person name="Navidi A."/>
            <person name="Naylor J."/>
            <person name="Negash T."/>
            <person name="Nguyen T."/>
            <person name="Nguyen N."/>
            <person name="Nicol R."/>
            <person name="Norbu C."/>
            <person name="Norbu N."/>
            <person name="Novod N."/>
            <person name="O'Neill B."/>
            <person name="Osman S."/>
            <person name="Markiewicz E."/>
            <person name="Oyono O.L."/>
            <person name="Patti C."/>
            <person name="Phunkhang P."/>
            <person name="Pierre F."/>
            <person name="Priest M."/>
            <person name="Raghuraman S."/>
            <person name="Rege F."/>
            <person name="Reyes R."/>
            <person name="Rise C."/>
            <person name="Rogov P."/>
            <person name="Ross K."/>
            <person name="Ryan E."/>
            <person name="Settipalli S."/>
            <person name="Shea T."/>
            <person name="Sherpa N."/>
            <person name="Shi L."/>
            <person name="Shih D."/>
            <person name="Sparrow T."/>
            <person name="Spaulding J."/>
            <person name="Stalker J."/>
            <person name="Stange-Thomann N."/>
            <person name="Stavropoulos S."/>
            <person name="Stone C."/>
            <person name="Strader C."/>
            <person name="Tesfaye S."/>
            <person name="Thomson T."/>
            <person name="Thoulutsang Y."/>
            <person name="Thoulutsang D."/>
            <person name="Topham K."/>
            <person name="Topping I."/>
            <person name="Tsamla T."/>
            <person name="Vassiliev H."/>
            <person name="Vo A."/>
            <person name="Wangchuk T."/>
            <person name="Wangdi T."/>
            <person name="Weiand M."/>
            <person name="Wilkinson J."/>
            <person name="Wilson A."/>
            <person name="Yadav S."/>
            <person name="Young G."/>
            <person name="Yu Q."/>
            <person name="Zembek L."/>
            <person name="Zhong D."/>
            <person name="Zimmer A."/>
            <person name="Zwirko Z."/>
            <person name="Jaffe D.B."/>
            <person name="Alvarez P."/>
            <person name="Brockman W."/>
            <person name="Butler J."/>
            <person name="Chin C."/>
            <person name="Gnerre S."/>
            <person name="Grabherr M."/>
            <person name="Kleber M."/>
            <person name="Mauceli E."/>
            <person name="MacCallum I."/>
        </authorList>
    </citation>
    <scope>NUCLEOTIDE SEQUENCE [LARGE SCALE GENOMIC DNA]</scope>
    <source>
        <strain evidence="2">Tucson 15287-2541.00</strain>
    </source>
</reference>
<dbReference type="AlphaFoldDB" id="B4JJ19"/>
<gene>
    <name evidence="1" type="primary">Dgri\GH12355</name>
    <name evidence="1" type="ORF">Dgri_GH12355</name>
</gene>
<protein>
    <submittedName>
        <fullName evidence="1">GH12355</fullName>
    </submittedName>
</protein>
<dbReference type="InParanoid" id="B4JJ19"/>
<evidence type="ECO:0000313" key="2">
    <source>
        <dbReference type="Proteomes" id="UP000001070"/>
    </source>
</evidence>
<accession>B4JJ19</accession>